<evidence type="ECO:0008006" key="4">
    <source>
        <dbReference type="Google" id="ProtNLM"/>
    </source>
</evidence>
<dbReference type="SUPFAM" id="SSF52540">
    <property type="entry name" value="P-loop containing nucleoside triphosphate hydrolases"/>
    <property type="match status" value="1"/>
</dbReference>
<dbReference type="GO" id="GO:0002098">
    <property type="term" value="P:tRNA wobble uridine modification"/>
    <property type="evidence" value="ECO:0007669"/>
    <property type="project" value="TreeGrafter"/>
</dbReference>
<dbReference type="InterPro" id="IPR027417">
    <property type="entry name" value="P-loop_NTPase"/>
</dbReference>
<dbReference type="InterPro" id="IPR018948">
    <property type="entry name" value="GTP-bd_TrmE_N"/>
</dbReference>
<dbReference type="Gene3D" id="1.20.120.430">
    <property type="entry name" value="tRNA modification GTPase MnmE domain 2"/>
    <property type="match status" value="1"/>
</dbReference>
<dbReference type="GO" id="GO:0005525">
    <property type="term" value="F:GTP binding"/>
    <property type="evidence" value="ECO:0007669"/>
    <property type="project" value="InterPro"/>
</dbReference>
<evidence type="ECO:0000259" key="2">
    <source>
        <dbReference type="Pfam" id="PF12631"/>
    </source>
</evidence>
<dbReference type="Gene3D" id="3.30.1360.120">
    <property type="entry name" value="Probable tRNA modification gtpase trme, domain 1"/>
    <property type="match status" value="1"/>
</dbReference>
<dbReference type="AlphaFoldDB" id="A0A382UFM3"/>
<dbReference type="InterPro" id="IPR025867">
    <property type="entry name" value="MnmE_helical"/>
</dbReference>
<feature type="non-terminal residue" evidence="3">
    <location>
        <position position="245"/>
    </location>
</feature>
<dbReference type="EMBL" id="UINC01143869">
    <property type="protein sequence ID" value="SVD33040.1"/>
    <property type="molecule type" value="Genomic_DNA"/>
</dbReference>
<dbReference type="InterPro" id="IPR027266">
    <property type="entry name" value="TrmE/GcvT-like"/>
</dbReference>
<dbReference type="Pfam" id="PF12631">
    <property type="entry name" value="MnmE_helical"/>
    <property type="match status" value="1"/>
</dbReference>
<dbReference type="Pfam" id="PF10396">
    <property type="entry name" value="TrmE_N"/>
    <property type="match status" value="1"/>
</dbReference>
<protein>
    <recommendedName>
        <fullName evidence="4">TrmE-type G domain-containing protein</fullName>
    </recommendedName>
</protein>
<feature type="non-terminal residue" evidence="3">
    <location>
        <position position="1"/>
    </location>
</feature>
<dbReference type="GO" id="GO:0005829">
    <property type="term" value="C:cytosol"/>
    <property type="evidence" value="ECO:0007669"/>
    <property type="project" value="TreeGrafter"/>
</dbReference>
<reference evidence="3" key="1">
    <citation type="submission" date="2018-05" db="EMBL/GenBank/DDBJ databases">
        <authorList>
            <person name="Lanie J.A."/>
            <person name="Ng W.-L."/>
            <person name="Kazmierczak K.M."/>
            <person name="Andrzejewski T.M."/>
            <person name="Davidsen T.M."/>
            <person name="Wayne K.J."/>
            <person name="Tettelin H."/>
            <person name="Glass J.I."/>
            <person name="Rusch D."/>
            <person name="Podicherti R."/>
            <person name="Tsui H.-C.T."/>
            <person name="Winkler M.E."/>
        </authorList>
    </citation>
    <scope>NUCLEOTIDE SEQUENCE</scope>
</reference>
<organism evidence="3">
    <name type="scientific">marine metagenome</name>
    <dbReference type="NCBI Taxonomy" id="408172"/>
    <lineage>
        <taxon>unclassified sequences</taxon>
        <taxon>metagenomes</taxon>
        <taxon>ecological metagenomes</taxon>
    </lineage>
</organism>
<accession>A0A382UFM3</accession>
<dbReference type="SUPFAM" id="SSF103025">
    <property type="entry name" value="Folate-binding domain"/>
    <property type="match status" value="1"/>
</dbReference>
<name>A0A382UFM3_9ZZZZ</name>
<gene>
    <name evidence="3" type="ORF">METZ01_LOCUS385894</name>
</gene>
<dbReference type="GO" id="GO:0030488">
    <property type="term" value="P:tRNA methylation"/>
    <property type="evidence" value="ECO:0007669"/>
    <property type="project" value="TreeGrafter"/>
</dbReference>
<dbReference type="CDD" id="cd14858">
    <property type="entry name" value="TrmE_N"/>
    <property type="match status" value="1"/>
</dbReference>
<feature type="domain" description="MnmE helical" evidence="2">
    <location>
        <begin position="122"/>
        <end position="218"/>
    </location>
</feature>
<evidence type="ECO:0000259" key="1">
    <source>
        <dbReference type="Pfam" id="PF10396"/>
    </source>
</evidence>
<feature type="domain" description="GTP-binding protein TrmE N-terminal" evidence="1">
    <location>
        <begin position="4"/>
        <end position="119"/>
    </location>
</feature>
<dbReference type="PANTHER" id="PTHR42714:SF2">
    <property type="entry name" value="TRNA MODIFICATION GTPASE GTPBP3, MITOCHONDRIAL"/>
    <property type="match status" value="1"/>
</dbReference>
<sequence length="245" mass="26602">MSDTIVAPATPPGYGGISIVRISGNLSTRLTKQICKRRSSFSHRRPTLSSVYNSDGKIIDNAVFTFFENPHSYTGEDVLEISCHGNPIVVDQIVSTICSSGARLADPGEFTKRAFLNGKMDLVQAESVSKLIESRSIEAANINNKILSGSLSKKLNTIKESIVGVLAELEFEFDISENESLIPNLITKSHKVINNNILACENLIDSYASGLLFNRGARVVIYGNPNVGKSTLLNALLEKDRAITS</sequence>
<evidence type="ECO:0000313" key="3">
    <source>
        <dbReference type="EMBL" id="SVD33040.1"/>
    </source>
</evidence>
<proteinExistence type="predicted"/>
<dbReference type="InterPro" id="IPR027368">
    <property type="entry name" value="MnmE_dom2"/>
</dbReference>
<dbReference type="PANTHER" id="PTHR42714">
    <property type="entry name" value="TRNA MODIFICATION GTPASE GTPBP3"/>
    <property type="match status" value="1"/>
</dbReference>